<dbReference type="HOGENOM" id="CLU_2935039_0_0_9"/>
<proteinExistence type="predicted"/>
<feature type="transmembrane region" description="Helical" evidence="1">
    <location>
        <begin position="7"/>
        <end position="25"/>
    </location>
</feature>
<keyword evidence="1" id="KW-1133">Transmembrane helix</keyword>
<gene>
    <name evidence="2" type="ORF">HMPREF0446_00943</name>
</gene>
<dbReference type="EMBL" id="ACRF02000016">
    <property type="protein sequence ID" value="EEW92955.1"/>
    <property type="molecule type" value="Genomic_DNA"/>
</dbReference>
<accession>D0BLU0</accession>
<keyword evidence="1" id="KW-0812">Transmembrane</keyword>
<dbReference type="AlphaFoldDB" id="D0BLU0"/>
<reference evidence="2" key="1">
    <citation type="submission" date="2009-09" db="EMBL/GenBank/DDBJ databases">
        <authorList>
            <consortium name="The Broad Institute Genome Sequencing Platform"/>
            <person name="Ward D."/>
            <person name="Feldgarden M."/>
            <person name="Earl A."/>
            <person name="Young S.K."/>
            <person name="Zeng Q."/>
            <person name="Koehrsen M."/>
            <person name="Alvarado L."/>
            <person name="Berlin A."/>
            <person name="Bochicchio J."/>
            <person name="Borenstein D."/>
            <person name="Chapman S.B."/>
            <person name="Chen Z."/>
            <person name="Engels R."/>
            <person name="Freedman E."/>
            <person name="Gellesch M."/>
            <person name="Goldberg J."/>
            <person name="Griggs A."/>
            <person name="Gujja S."/>
            <person name="Heilman E."/>
            <person name="Heiman D."/>
            <person name="Hepburn T."/>
            <person name="Howarth C."/>
            <person name="Jen D."/>
            <person name="Larson L."/>
            <person name="Lewis B."/>
            <person name="Mehta T."/>
            <person name="Park D."/>
            <person name="Pearson M."/>
            <person name="Roberts A."/>
            <person name="Saif S."/>
            <person name="Shea T."/>
            <person name="Shenoy N."/>
            <person name="Sisk P."/>
            <person name="Stolte C."/>
            <person name="Sykes S."/>
            <person name="Thomson T."/>
            <person name="Walk T."/>
            <person name="White J."/>
            <person name="Yandava C."/>
            <person name="Sibley C.D."/>
            <person name="Field T.R."/>
            <person name="Grinwis M."/>
            <person name="Eshaghurshan C.S."/>
            <person name="Surette M.G."/>
            <person name="Haas B."/>
            <person name="Nusbaum C."/>
            <person name="Birren B."/>
        </authorList>
    </citation>
    <scope>NUCLEOTIDE SEQUENCE [LARGE SCALE GENOMIC DNA]</scope>
    <source>
        <strain evidence="2">ATCC 700633</strain>
    </source>
</reference>
<keyword evidence="3" id="KW-1185">Reference proteome</keyword>
<dbReference type="RefSeq" id="WP_006703220.1">
    <property type="nucleotide sequence ID" value="NZ_KI391971.1"/>
</dbReference>
<sequence length="60" mass="6962">MKNIPLYLWNTIIYALCTLSFALLAVIDNKWYALVAALFGISSAFNAYRYVKNQQKKEEK</sequence>
<comment type="caution">
    <text evidence="2">The sequence shown here is derived from an EMBL/GenBank/DDBJ whole genome shotgun (WGS) entry which is preliminary data.</text>
</comment>
<organism evidence="2 3">
    <name type="scientific">Granulicatella elegans ATCC 700633</name>
    <dbReference type="NCBI Taxonomy" id="626369"/>
    <lineage>
        <taxon>Bacteria</taxon>
        <taxon>Bacillati</taxon>
        <taxon>Bacillota</taxon>
        <taxon>Bacilli</taxon>
        <taxon>Lactobacillales</taxon>
        <taxon>Carnobacteriaceae</taxon>
        <taxon>Granulicatella</taxon>
    </lineage>
</organism>
<reference evidence="2" key="2">
    <citation type="submission" date="2011-10" db="EMBL/GenBank/DDBJ databases">
        <title>The Genome Sequence of Granulicatella elegans ATCC 700633.</title>
        <authorList>
            <consortium name="The Broad Institute Genome Sequencing Platform"/>
            <consortium name="The Broad Institute Genome Sequencing Center for Infectious Disease"/>
            <person name="Earl A."/>
            <person name="Ward D."/>
            <person name="Feldgarden M."/>
            <person name="Gevers D."/>
            <person name="Sibley C.D."/>
            <person name="Field T.R."/>
            <person name="Grinwis M."/>
            <person name="Eshaghurshan C.S."/>
            <person name="Surette M.G."/>
            <person name="Young S.K."/>
            <person name="Zeng Q."/>
            <person name="Gargeya S."/>
            <person name="Fitzgerald M."/>
            <person name="Haas B."/>
            <person name="Abouelleil A."/>
            <person name="Alvarado L."/>
            <person name="Arachchi H.M."/>
            <person name="Berlin A."/>
            <person name="Brown A."/>
            <person name="Chapman S.B."/>
            <person name="Chen Z."/>
            <person name="Dunbar C."/>
            <person name="Freedman E."/>
            <person name="Gearin G."/>
            <person name="Goldberg J."/>
            <person name="Griggs A."/>
            <person name="Gujja S."/>
            <person name="Heiman D."/>
            <person name="Howarth C."/>
            <person name="Larson L."/>
            <person name="Lui A."/>
            <person name="MacDonald P.J.P."/>
            <person name="Montmayeur A."/>
            <person name="Murphy C."/>
            <person name="Neiman D."/>
            <person name="Pearson M."/>
            <person name="Priest M."/>
            <person name="Roberts A."/>
            <person name="Saif S."/>
            <person name="Shea T."/>
            <person name="Shenoy N."/>
            <person name="Sisk P."/>
            <person name="Stolte C."/>
            <person name="Sykes S."/>
            <person name="Wortman J."/>
            <person name="Nusbaum C."/>
            <person name="Birren B."/>
        </authorList>
    </citation>
    <scope>NUCLEOTIDE SEQUENCE [LARGE SCALE GENOMIC DNA]</scope>
    <source>
        <strain evidence="2">ATCC 700633</strain>
    </source>
</reference>
<evidence type="ECO:0000256" key="1">
    <source>
        <dbReference type="SAM" id="Phobius"/>
    </source>
</evidence>
<evidence type="ECO:0000313" key="3">
    <source>
        <dbReference type="Proteomes" id="UP000002939"/>
    </source>
</evidence>
<protein>
    <submittedName>
        <fullName evidence="2">Uncharacterized protein</fullName>
    </submittedName>
</protein>
<name>D0BLU0_9LACT</name>
<dbReference type="Proteomes" id="UP000002939">
    <property type="component" value="Unassembled WGS sequence"/>
</dbReference>
<keyword evidence="1" id="KW-0472">Membrane</keyword>
<evidence type="ECO:0000313" key="2">
    <source>
        <dbReference type="EMBL" id="EEW92955.1"/>
    </source>
</evidence>
<feature type="transmembrane region" description="Helical" evidence="1">
    <location>
        <begin position="31"/>
        <end position="51"/>
    </location>
</feature>
<dbReference type="STRING" id="626369.HMPREF0446_00943"/>